<feature type="compositionally biased region" description="Basic residues" evidence="2">
    <location>
        <begin position="144"/>
        <end position="154"/>
    </location>
</feature>
<keyword evidence="1" id="KW-0175">Coiled coil</keyword>
<accession>A0A1A8Z9M3</accession>
<feature type="coiled-coil region" evidence="1">
    <location>
        <begin position="796"/>
        <end position="856"/>
    </location>
</feature>
<feature type="compositionally biased region" description="Basic residues" evidence="2">
    <location>
        <begin position="224"/>
        <end position="234"/>
    </location>
</feature>
<evidence type="ECO:0000313" key="4">
    <source>
        <dbReference type="Proteomes" id="UP000078550"/>
    </source>
</evidence>
<feature type="compositionally biased region" description="Basic and acidic residues" evidence="2">
    <location>
        <begin position="1136"/>
        <end position="1168"/>
    </location>
</feature>
<feature type="compositionally biased region" description="Basic residues" evidence="2">
    <location>
        <begin position="1"/>
        <end position="12"/>
    </location>
</feature>
<feature type="compositionally biased region" description="Basic residues" evidence="2">
    <location>
        <begin position="364"/>
        <end position="373"/>
    </location>
</feature>
<evidence type="ECO:0000256" key="2">
    <source>
        <dbReference type="SAM" id="MobiDB-lite"/>
    </source>
</evidence>
<protein>
    <submittedName>
        <fullName evidence="3">Uncharacterized protein</fullName>
    </submittedName>
</protein>
<feature type="compositionally biased region" description="Basic and acidic residues" evidence="2">
    <location>
        <begin position="345"/>
        <end position="359"/>
    </location>
</feature>
<feature type="compositionally biased region" description="Polar residues" evidence="2">
    <location>
        <begin position="1232"/>
        <end position="1243"/>
    </location>
</feature>
<feature type="compositionally biased region" description="Polar residues" evidence="2">
    <location>
        <begin position="45"/>
        <end position="63"/>
    </location>
</feature>
<feature type="region of interest" description="Disordered" evidence="2">
    <location>
        <begin position="1"/>
        <end position="377"/>
    </location>
</feature>
<feature type="compositionally biased region" description="Basic and acidic residues" evidence="2">
    <location>
        <begin position="98"/>
        <end position="119"/>
    </location>
</feature>
<dbReference type="EMBL" id="FLRE01000154">
    <property type="protein sequence ID" value="SBT40567.1"/>
    <property type="molecule type" value="Genomic_DNA"/>
</dbReference>
<dbReference type="Proteomes" id="UP000078550">
    <property type="component" value="Unassembled WGS sequence"/>
</dbReference>
<reference evidence="4" key="1">
    <citation type="submission" date="2016-05" db="EMBL/GenBank/DDBJ databases">
        <authorList>
            <person name="Naeem Raeece"/>
        </authorList>
    </citation>
    <scope>NUCLEOTIDE SEQUENCE [LARGE SCALE GENOMIC DNA]</scope>
</reference>
<organism evidence="3 4">
    <name type="scientific">Plasmodium ovale wallikeri</name>
    <dbReference type="NCBI Taxonomy" id="864142"/>
    <lineage>
        <taxon>Eukaryota</taxon>
        <taxon>Sar</taxon>
        <taxon>Alveolata</taxon>
        <taxon>Apicomplexa</taxon>
        <taxon>Aconoidasida</taxon>
        <taxon>Haemosporida</taxon>
        <taxon>Plasmodiidae</taxon>
        <taxon>Plasmodium</taxon>
        <taxon>Plasmodium (Plasmodium)</taxon>
    </lineage>
</organism>
<sequence>MNVLNKKRKKRKVFSEDEESSNDEATAVINEVIEGGQANGEAAYESTSDTNASVADVQPTINKSDIDQLGEEEAHEKGEAVKQESGVVPNERASQNGDGKEAGDEEIEKQNEHGGNDGSKEEDDKDKKNHNEDSRVGGSENILRKKQKRKLRKCSTREDDEGEGTQGSTENRKKALKLNKKDFVVKSAGDVKASHARGSLNDSQKHPGEEQGTRRETIPPDLMKHKKRKKKRKSDNKEEEGVTYQGADVDEVDKDGDEHDKDGDEHDKDGDEHDKDGDEHDKDSDEHDKDSDEHDKDNDEHDEFYARKSDEEAKSQTDEGGKTRKKKKKKGGNGENAKGNIATKGDNHLLENNEEDNKGEVGGGRRKRKKVKNSKLMDDINPDEDKLKLKLIYISFLKKEYNIEEYLLESLKVLVPANKSDIFLCKENIILDYTSKEDLKNMEIFWFDKLTKGRRRSIINCFTTLSKLGGEKPIEGGRKFNLVGNAVAPAVDKSNEGGDTSKVPTVDKPNEGGDASNVPTVDKPNEGGDTCNVPTVDKPNEGEDASNAPTVDKPNEGEDASNAPTVDKPNEGEDASNVPTVDKPNEGEDASNVPTVEGGNDNMSVAYQSSPSYEQLFTKGKELIIVDNLVMVCNQQVKLVKEYISYVKKNMYDLSSIRENNEKVKEMNILNALKRRELFFYLTLCISMRFVIEDTPNVYVLPSVMSPDIRGFNLHPMFTHINKKKSEQKKENIVSNPWEKLKLLKRGKKNETLNKNENIKRGNKNIDMQKKKEKDEMVMDDNNKCSYIDEEKNVHLEEKKIYLEEKEKVKERVKERENEREKEREKIYRKELGELEKKKKKAIEEMKKKRKEKNDKKICNVYSILESAGQYFGEGPKYSNPNMHEFYKTNSNQLVYIKPPTNIDEKNILINYFLQFPSLNKKMEYTKRRLYAENYGLVKIKKNNENLPIYFDLNTQPWLIEEYEQLWNEQNQLNNFQIWNMSNLVTDSTTLESAQLSLTKGDAMGGADVTKEVKGDAVDMGVTKEVKGDAMSMGATKEVKGDATGMGATKEVKGDATAVDVTAEKAHAAGAEVTSEVPHATDDQNRRKAGKEEITIGSSELMKWDNKKKIEPLTKKIKKFCSNDDSKQMKLTSFLSKEKMSKTKEIERKEKADSGGNDGREKTVEGAREEAIDKACTTIDGEEVEYVKVGKKRKRVLDDDKMTDAHTSANTGADKNRSENDGAIFSGRYANESMSDNEQSIHGASSWRKSEEDVDPSDEGEEKIKKKRKKKDEEMEEEVNDPEEFIKRQKYEEEKKRYTTINKTASFLTRVLQRGPPQHKHAHVLACAPLRDDKMKHVFELEAEESEDENIEDPLERKRAQLLRKQKLQQEESEDDELHLSIYLCTICSPSHIHRLNEFINNEEYNSDNEVVKLKHKQEMEKLEEDIFLKKFTYQGKEFNKELTNKEKIELEKEKQLLRRKKLLLNCSLGDVKLSDFESDSSSSSSDESKNHYKNSFYEPFTELDIVDASKRNNNLMDNSYNANVFKKGEHIGDIPDEKRRKQILEKMDNVMYRKEVKTNEGKKIVIKKKRKIRFHQELSDVTVTEEERLDEYEKTKKKPQKVNTNLVELSENALTLNKTINHNNKASIKWNNNIKDISEFDTPTNGDVFKGFRKVQNAQ</sequence>
<feature type="compositionally biased region" description="Basic and acidic residues" evidence="2">
    <location>
        <begin position="125"/>
        <end position="135"/>
    </location>
</feature>
<feature type="compositionally biased region" description="Basic and acidic residues" evidence="2">
    <location>
        <begin position="72"/>
        <end position="82"/>
    </location>
</feature>
<feature type="compositionally biased region" description="Basic and acidic residues" evidence="2">
    <location>
        <begin position="1079"/>
        <end position="1092"/>
    </location>
</feature>
<name>A0A1A8Z9M3_PLAOA</name>
<feature type="region of interest" description="Disordered" evidence="2">
    <location>
        <begin position="490"/>
        <end position="601"/>
    </location>
</feature>
<feature type="compositionally biased region" description="Acidic residues" evidence="2">
    <location>
        <begin position="1252"/>
        <end position="1261"/>
    </location>
</feature>
<feature type="region of interest" description="Disordered" evidence="2">
    <location>
        <begin position="1069"/>
        <end position="1092"/>
    </location>
</feature>
<evidence type="ECO:0000313" key="3">
    <source>
        <dbReference type="EMBL" id="SBT40567.1"/>
    </source>
</evidence>
<feature type="region of interest" description="Disordered" evidence="2">
    <location>
        <begin position="1135"/>
        <end position="1168"/>
    </location>
</feature>
<feature type="region of interest" description="Disordered" evidence="2">
    <location>
        <begin position="1190"/>
        <end position="1285"/>
    </location>
</feature>
<feature type="compositionally biased region" description="Acidic residues" evidence="2">
    <location>
        <begin position="1274"/>
        <end position="1283"/>
    </location>
</feature>
<gene>
    <name evidence="3" type="ORF">POVWA2_039970</name>
</gene>
<feature type="compositionally biased region" description="Basic and acidic residues" evidence="2">
    <location>
        <begin position="203"/>
        <end position="218"/>
    </location>
</feature>
<proteinExistence type="predicted"/>
<evidence type="ECO:0000256" key="1">
    <source>
        <dbReference type="SAM" id="Coils"/>
    </source>
</evidence>
<feature type="compositionally biased region" description="Basic and acidic residues" evidence="2">
    <location>
        <begin position="256"/>
        <end position="322"/>
    </location>
</feature>